<organism evidence="1 2">
    <name type="scientific">Lawsonibacter faecis</name>
    <dbReference type="NCBI Taxonomy" id="2763052"/>
    <lineage>
        <taxon>Bacteria</taxon>
        <taxon>Bacillati</taxon>
        <taxon>Bacillota</taxon>
        <taxon>Clostridia</taxon>
        <taxon>Eubacteriales</taxon>
        <taxon>Oscillospiraceae</taxon>
        <taxon>Lawsonibacter</taxon>
    </lineage>
</organism>
<sequence>MEAAVLLGGFLLVAAAGFPLMGRIDRFLERGGISRYWNAEGERAAALGRKDGGKRRFERMHCAAGEPIRHEKGRRH</sequence>
<keyword evidence="2" id="KW-1185">Reference proteome</keyword>
<dbReference type="RefSeq" id="WP_186919578.1">
    <property type="nucleotide sequence ID" value="NZ_JACOPQ010000009.1"/>
</dbReference>
<protein>
    <submittedName>
        <fullName evidence="1">Uncharacterized protein</fullName>
    </submittedName>
</protein>
<evidence type="ECO:0000313" key="2">
    <source>
        <dbReference type="Proteomes" id="UP000607645"/>
    </source>
</evidence>
<dbReference type="Proteomes" id="UP000607645">
    <property type="component" value="Unassembled WGS sequence"/>
</dbReference>
<comment type="caution">
    <text evidence="1">The sequence shown here is derived from an EMBL/GenBank/DDBJ whole genome shotgun (WGS) entry which is preliminary data.</text>
</comment>
<accession>A0A8J6MDI4</accession>
<reference evidence="1" key="1">
    <citation type="submission" date="2020-08" db="EMBL/GenBank/DDBJ databases">
        <title>Genome public.</title>
        <authorList>
            <person name="Liu C."/>
            <person name="Sun Q."/>
        </authorList>
    </citation>
    <scope>NUCLEOTIDE SEQUENCE</scope>
    <source>
        <strain evidence="1">NSJ-52</strain>
    </source>
</reference>
<evidence type="ECO:0000313" key="1">
    <source>
        <dbReference type="EMBL" id="MBC5737779.1"/>
    </source>
</evidence>
<dbReference type="EMBL" id="JACOPQ010000009">
    <property type="protein sequence ID" value="MBC5737779.1"/>
    <property type="molecule type" value="Genomic_DNA"/>
</dbReference>
<name>A0A8J6MDI4_9FIRM</name>
<dbReference type="AlphaFoldDB" id="A0A8J6MDI4"/>
<gene>
    <name evidence="1" type="ORF">H8S62_12255</name>
</gene>
<proteinExistence type="predicted"/>